<dbReference type="InterPro" id="IPR004583">
    <property type="entry name" value="DNA_repair_Rad4"/>
</dbReference>
<dbReference type="Pfam" id="PF13966">
    <property type="entry name" value="zf-RVT"/>
    <property type="match status" value="1"/>
</dbReference>
<comment type="similarity">
    <text evidence="2">Belongs to the XPC family.</text>
</comment>
<dbReference type="EMBL" id="OIVN01001104">
    <property type="protein sequence ID" value="SPC89892.1"/>
    <property type="molecule type" value="Genomic_DNA"/>
</dbReference>
<protein>
    <recommendedName>
        <fullName evidence="12">Reverse transcriptase domain-containing protein</fullName>
    </recommendedName>
</protein>
<keyword evidence="6" id="KW-0175">Coiled coil</keyword>
<evidence type="ECO:0000256" key="2">
    <source>
        <dbReference type="ARBA" id="ARBA00009525"/>
    </source>
</evidence>
<dbReference type="GO" id="GO:0003697">
    <property type="term" value="F:single-stranded DNA binding"/>
    <property type="evidence" value="ECO:0007669"/>
    <property type="project" value="TreeGrafter"/>
</dbReference>
<feature type="region of interest" description="Disordered" evidence="7">
    <location>
        <begin position="1"/>
        <end position="28"/>
    </location>
</feature>
<feature type="compositionally biased region" description="Basic and acidic residues" evidence="7">
    <location>
        <begin position="1"/>
        <end position="18"/>
    </location>
</feature>
<keyword evidence="3" id="KW-0227">DNA damage</keyword>
<dbReference type="Gene3D" id="3.30.70.2460">
    <property type="entry name" value="Rad4, beta-hairpin domain BHD3"/>
    <property type="match status" value="1"/>
</dbReference>
<dbReference type="Pfam" id="PF10404">
    <property type="entry name" value="BHD_2"/>
    <property type="match status" value="1"/>
</dbReference>
<dbReference type="GO" id="GO:0005737">
    <property type="term" value="C:cytoplasm"/>
    <property type="evidence" value="ECO:0007669"/>
    <property type="project" value="TreeGrafter"/>
</dbReference>
<organism evidence="11">
    <name type="scientific">Fagus sylvatica</name>
    <name type="common">Beechnut</name>
    <dbReference type="NCBI Taxonomy" id="28930"/>
    <lineage>
        <taxon>Eukaryota</taxon>
        <taxon>Viridiplantae</taxon>
        <taxon>Streptophyta</taxon>
        <taxon>Embryophyta</taxon>
        <taxon>Tracheophyta</taxon>
        <taxon>Spermatophyta</taxon>
        <taxon>Magnoliopsida</taxon>
        <taxon>eudicotyledons</taxon>
        <taxon>Gunneridae</taxon>
        <taxon>Pentapetalae</taxon>
        <taxon>rosids</taxon>
        <taxon>fabids</taxon>
        <taxon>Fagales</taxon>
        <taxon>Fagaceae</taxon>
        <taxon>Fagus</taxon>
    </lineage>
</organism>
<dbReference type="GO" id="GO:0006289">
    <property type="term" value="P:nucleotide-excision repair"/>
    <property type="evidence" value="ECO:0007669"/>
    <property type="project" value="InterPro"/>
</dbReference>
<dbReference type="Pfam" id="PF10403">
    <property type="entry name" value="BHD_1"/>
    <property type="match status" value="1"/>
</dbReference>
<keyword evidence="4" id="KW-0234">DNA repair</keyword>
<dbReference type="Pfam" id="PF10405">
    <property type="entry name" value="BHD_3"/>
    <property type="match status" value="1"/>
</dbReference>
<dbReference type="GO" id="GO:0071942">
    <property type="term" value="C:XPC complex"/>
    <property type="evidence" value="ECO:0007669"/>
    <property type="project" value="TreeGrafter"/>
</dbReference>
<dbReference type="Gene3D" id="3.60.10.10">
    <property type="entry name" value="Endonuclease/exonuclease/phosphatase"/>
    <property type="match status" value="1"/>
</dbReference>
<evidence type="ECO:0008006" key="12">
    <source>
        <dbReference type="Google" id="ProtNLM"/>
    </source>
</evidence>
<dbReference type="GO" id="GO:0003684">
    <property type="term" value="F:damaged DNA binding"/>
    <property type="evidence" value="ECO:0007669"/>
    <property type="project" value="InterPro"/>
</dbReference>
<dbReference type="GO" id="GO:0000111">
    <property type="term" value="C:nucleotide-excision repair factor 2 complex"/>
    <property type="evidence" value="ECO:0007669"/>
    <property type="project" value="TreeGrafter"/>
</dbReference>
<evidence type="ECO:0000313" key="11">
    <source>
        <dbReference type="EMBL" id="SPC89892.1"/>
    </source>
</evidence>
<dbReference type="PANTHER" id="PTHR12135">
    <property type="entry name" value="DNA REPAIR PROTEIN XP-C / RAD4"/>
    <property type="match status" value="1"/>
</dbReference>
<evidence type="ECO:0000256" key="6">
    <source>
        <dbReference type="SAM" id="Coils"/>
    </source>
</evidence>
<feature type="domain" description="Rad4 beta-hairpin" evidence="8">
    <location>
        <begin position="212"/>
        <end position="263"/>
    </location>
</feature>
<dbReference type="InterPro" id="IPR018327">
    <property type="entry name" value="BHD_2"/>
</dbReference>
<evidence type="ECO:0000259" key="10">
    <source>
        <dbReference type="SMART" id="SM01032"/>
    </source>
</evidence>
<feature type="domain" description="Rad4 beta-hairpin" evidence="10">
    <location>
        <begin position="335"/>
        <end position="409"/>
    </location>
</feature>
<dbReference type="SUPFAM" id="SSF56219">
    <property type="entry name" value="DNase I-like"/>
    <property type="match status" value="1"/>
</dbReference>
<accession>A0A2N9FRM3</accession>
<dbReference type="SMART" id="SM01030">
    <property type="entry name" value="BHD_1"/>
    <property type="match status" value="1"/>
</dbReference>
<evidence type="ECO:0000256" key="1">
    <source>
        <dbReference type="ARBA" id="ARBA00004123"/>
    </source>
</evidence>
<keyword evidence="5" id="KW-0539">Nucleus</keyword>
<feature type="domain" description="Rad4 beta-hairpin" evidence="9">
    <location>
        <begin position="265"/>
        <end position="328"/>
    </location>
</feature>
<evidence type="ECO:0000256" key="4">
    <source>
        <dbReference type="ARBA" id="ARBA00023204"/>
    </source>
</evidence>
<evidence type="ECO:0000259" key="9">
    <source>
        <dbReference type="SMART" id="SM01031"/>
    </source>
</evidence>
<proteinExistence type="inferred from homology"/>
<dbReference type="InterPro" id="IPR042488">
    <property type="entry name" value="Rad4_BHD3_sf"/>
</dbReference>
<evidence type="ECO:0000256" key="7">
    <source>
        <dbReference type="SAM" id="MobiDB-lite"/>
    </source>
</evidence>
<comment type="subcellular location">
    <subcellularLocation>
        <location evidence="1">Nucleus</location>
    </subcellularLocation>
</comment>
<evidence type="ECO:0000259" key="8">
    <source>
        <dbReference type="SMART" id="SM01030"/>
    </source>
</evidence>
<evidence type="ECO:0000256" key="5">
    <source>
        <dbReference type="ARBA" id="ARBA00023242"/>
    </source>
</evidence>
<dbReference type="Gene3D" id="2.20.20.110">
    <property type="entry name" value="Rad4, beta-hairpin domain BHD1"/>
    <property type="match status" value="1"/>
</dbReference>
<feature type="coiled-coil region" evidence="6">
    <location>
        <begin position="402"/>
        <end position="429"/>
    </location>
</feature>
<reference evidence="11" key="1">
    <citation type="submission" date="2018-02" db="EMBL/GenBank/DDBJ databases">
        <authorList>
            <person name="Cohen D.B."/>
            <person name="Kent A.D."/>
        </authorList>
    </citation>
    <scope>NUCLEOTIDE SEQUENCE</scope>
</reference>
<feature type="region of interest" description="Disordered" evidence="7">
    <location>
        <begin position="620"/>
        <end position="640"/>
    </location>
</feature>
<dbReference type="InterPro" id="IPR026960">
    <property type="entry name" value="RVT-Znf"/>
</dbReference>
<dbReference type="PANTHER" id="PTHR12135:SF0">
    <property type="entry name" value="DNA REPAIR PROTEIN COMPLEMENTING XP-C CELLS"/>
    <property type="match status" value="1"/>
</dbReference>
<dbReference type="FunFam" id="3.30.70.2460:FF:000001">
    <property type="entry name" value="DNA repair protein Rad4 family"/>
    <property type="match status" value="1"/>
</dbReference>
<name>A0A2N9FRM3_FAGSY</name>
<dbReference type="InterPro" id="IPR018326">
    <property type="entry name" value="Rad4_beta-hairpin_dom1"/>
</dbReference>
<dbReference type="SMART" id="SM01032">
    <property type="entry name" value="BHD_3"/>
    <property type="match status" value="1"/>
</dbReference>
<dbReference type="SMART" id="SM01031">
    <property type="entry name" value="BHD_2"/>
    <property type="match status" value="1"/>
</dbReference>
<dbReference type="InterPro" id="IPR036691">
    <property type="entry name" value="Endo/exonu/phosph_ase_sf"/>
</dbReference>
<gene>
    <name evidence="11" type="ORF">FSB_LOCUS17774</name>
</gene>
<sequence length="1583" mass="179382">MSKVSKCNEGDAFDKGDNNFEPPALSVGREVQVPKDSAAMLEQKEEHIVESKQRDGILELKRLDEVDKLDTIVLLVDQDKAISFTTLVPPIDLIIPNKFNDMVEHKASFFLALPKVVQELVQESRDGAFSMRLYYKMIRGSTVVSFPWKSIWRAMAPRRVLFFVWTAAWGRFRTHDNLIKRGFTLTLEGAFGVQWYSPGSSLEDMELETRALTEPLPTNQQAYRNHQLYAIERWLTKYQILHPKGPILGFCSGHPVYPRSCVHTLKTKERWLREGLQVKANELPVKELKRSAKLQKVQVPEDDECGGGNYEGIIKLYGKWQLEPLHLPHAVNGIVPKNERGQVEVWSEKCLPPGTVHLRLPRVFYVAKRLEIDYAPAMVGFEFRNGHSHPVFDGIVVCAEFKDAIVEAYAEEEERREAEERKRNEAQAISRWYQLLCSIITRQRLNNRYGDSLSSQTSTNNQPINKKLKAPVGVHHEGKQSLVCQQEDIHHAKSYAPSAGLPEDHEHSKWKNCSTIDVTHYVSNGLGNDSVEIFLKVILANGPNGKWDVKWARVVPSEASGPLPHRAHNQVTQEVNLQAHMEGPGQAKPTITQPKVKPNFQVNAPKPKWVWAPLARGLEKPEKAVEGSSSSPPPDLHLELGHDHVSVHSWDSESQLSLASVAPAPSPNRKPIDEIMQEVGVVDRSWGSSRDWFIDLRNGRRIRIPVDLRTPVADGCSPEDAITQKLIQWVSSQRIDHDSGKDSCDGDGGSDWGTVGMDLGLKPQLRNVGGAMSNLDPGEVETEIMVLDGEDPEGQKDLEPLSVEPLAVAFPSGIENAGDKVGKDYRRKASDWVLRRQKAVGKLLGASYVGYEQAVEDLLMDIEARHIQRKANMVGTRRPPSLERKGCRKLKGLETKMELITAQIIRSLWRCQYVDWMFLGSIRASDGILLMWNSRVVEKLEDAVGYFSVSCKFRNVEDHNVRMFSGVYGPNVDNDRGLMWDELVGIRSWWDVPWCLGDDFNEMRFPSERVGSNHFSPTMYDFSDFISTNGLIDIPLSGGIYTWSNNKERRRRPFHFENMWLKAKGFAERVQSWWESYQVDGTPSFVLAHKLKALKGDLKKWNDTEFRHLNLQKKQLLADLGEIDAVEDSRPLNIEEKGKRETLIVELDKLLINGVPSTSQDEICDHIALFYEQLYMEDGYCRPTLDEVDFTSITAKDAVWLDRPFKEMEIEDVVRGCNGDKALGPDGFSLAFFQHCWSSVCNDILAVCQEFHEHWKIISSSQNAFVKGRQILDLVLIANECLDGKIKAVLPGGVGSWQNGGGGFIFASPPFVSPFWSMALSRLIDKAIGAGLLSGFSMGEVANVPLEISHLLFADDTLIFCEVNPDHLFHLRSILVWFEASSGLRVNLGKSELVQVGDMPVLEDLANILGCKTTTLPMNLHTSELYRIACNKEAVVADFVHFRGDSVYWEVNFTRLVQDWELESVSSFLEVKSFYKHLSSLGVGSFLWKNIWKTKADGESIDHLLLHCPYAKELWDMIFGLFGIHWVMPKCVIEVFWCWQGSFGRHQNLVIWKAIPHCLMWCIWRERNARTFEGSETSIVEMK</sequence>
<dbReference type="InterPro" id="IPR018328">
    <property type="entry name" value="Rad4_beta-hairpin_dom3"/>
</dbReference>
<evidence type="ECO:0000256" key="3">
    <source>
        <dbReference type="ARBA" id="ARBA00022763"/>
    </source>
</evidence>
<dbReference type="GO" id="GO:0006298">
    <property type="term" value="P:mismatch repair"/>
    <property type="evidence" value="ECO:0007669"/>
    <property type="project" value="TreeGrafter"/>
</dbReference>